<name>A0AAC8TJD4_9BACT</name>
<protein>
    <submittedName>
        <fullName evidence="6">Ubiquinone/menaquinone biosynthesis C-methylase UbiE</fullName>
    </submittedName>
</protein>
<keyword evidence="1" id="KW-0489">Methyltransferase</keyword>
<dbReference type="PANTHER" id="PTHR43464">
    <property type="entry name" value="METHYLTRANSFERASE"/>
    <property type="match status" value="1"/>
</dbReference>
<keyword evidence="8" id="KW-1185">Reference proteome</keyword>
<dbReference type="InterPro" id="IPR041698">
    <property type="entry name" value="Methyltransf_25"/>
</dbReference>
<reference evidence="5 7" key="1">
    <citation type="submission" date="2015-05" db="EMBL/GenBank/DDBJ databases">
        <title>Genome assembly of Archangium gephyra DSM 2261.</title>
        <authorList>
            <person name="Sharma G."/>
            <person name="Subramanian S."/>
        </authorList>
    </citation>
    <scope>NUCLEOTIDE SEQUENCE [LARGE SCALE GENOMIC DNA]</scope>
    <source>
        <strain evidence="5 7">DSM 2261</strain>
    </source>
</reference>
<evidence type="ECO:0000313" key="5">
    <source>
        <dbReference type="EMBL" id="AKJ08203.1"/>
    </source>
</evidence>
<dbReference type="EMBL" id="CP011509">
    <property type="protein sequence ID" value="AKJ08203.1"/>
    <property type="molecule type" value="Genomic_DNA"/>
</dbReference>
<keyword evidence="2" id="KW-0808">Transferase</keyword>
<evidence type="ECO:0000256" key="1">
    <source>
        <dbReference type="ARBA" id="ARBA00022603"/>
    </source>
</evidence>
<evidence type="ECO:0000313" key="7">
    <source>
        <dbReference type="Proteomes" id="UP000035579"/>
    </source>
</evidence>
<dbReference type="Proteomes" id="UP000256345">
    <property type="component" value="Unassembled WGS sequence"/>
</dbReference>
<dbReference type="InterPro" id="IPR029063">
    <property type="entry name" value="SAM-dependent_MTases_sf"/>
</dbReference>
<evidence type="ECO:0000256" key="3">
    <source>
        <dbReference type="ARBA" id="ARBA00022691"/>
    </source>
</evidence>
<feature type="domain" description="Methyltransferase" evidence="4">
    <location>
        <begin position="52"/>
        <end position="145"/>
    </location>
</feature>
<evidence type="ECO:0000313" key="8">
    <source>
        <dbReference type="Proteomes" id="UP000256345"/>
    </source>
</evidence>
<dbReference type="Pfam" id="PF13649">
    <property type="entry name" value="Methyltransf_25"/>
    <property type="match status" value="1"/>
</dbReference>
<dbReference type="CDD" id="cd02440">
    <property type="entry name" value="AdoMet_MTases"/>
    <property type="match status" value="1"/>
</dbReference>
<dbReference type="KEGG" id="age:AA314_09829"/>
<proteinExistence type="predicted"/>
<dbReference type="RefSeq" id="WP_053067316.1">
    <property type="nucleotide sequence ID" value="NZ_CP011509.1"/>
</dbReference>
<gene>
    <name evidence="5" type="ORF">AA314_09829</name>
    <name evidence="6" type="ORF">ATI61_107632</name>
</gene>
<dbReference type="SUPFAM" id="SSF53335">
    <property type="entry name" value="S-adenosyl-L-methionine-dependent methyltransferases"/>
    <property type="match status" value="1"/>
</dbReference>
<keyword evidence="3" id="KW-0949">S-adenosyl-L-methionine</keyword>
<sequence>MTPDQVRSTYDEAYARRYDAAFLHTPQYGFREKTRIELFLLRMLTMQADSWLDVACGTGFFLRHGRGHPDITCAGLDLSPAMLAMAREANPGTLFVEGDFLAPRPEFEGRFALTTCMWGAYGLQESVAHVERLVERLTQWTRPGGTVFLPVFDPARFVSLQAEGRLMPEVTLRSPDGTRWSFLEPDGKLHEDVLAPPLEVMRAMFEPAFDSVELSPYPDSPGIPMAALTARGRRERTR</sequence>
<evidence type="ECO:0000259" key="4">
    <source>
        <dbReference type="Pfam" id="PF13649"/>
    </source>
</evidence>
<dbReference type="AlphaFoldDB" id="A0AAC8TJD4"/>
<accession>A0AAC8TJD4</accession>
<dbReference type="PANTHER" id="PTHR43464:SF19">
    <property type="entry name" value="UBIQUINONE BIOSYNTHESIS O-METHYLTRANSFERASE, MITOCHONDRIAL"/>
    <property type="match status" value="1"/>
</dbReference>
<dbReference type="Gene3D" id="3.40.50.150">
    <property type="entry name" value="Vaccinia Virus protein VP39"/>
    <property type="match status" value="1"/>
</dbReference>
<dbReference type="Proteomes" id="UP000035579">
    <property type="component" value="Chromosome"/>
</dbReference>
<dbReference type="GO" id="GO:0008168">
    <property type="term" value="F:methyltransferase activity"/>
    <property type="evidence" value="ECO:0007669"/>
    <property type="project" value="UniProtKB-KW"/>
</dbReference>
<organism evidence="5 7">
    <name type="scientific">Archangium gephyra</name>
    <dbReference type="NCBI Taxonomy" id="48"/>
    <lineage>
        <taxon>Bacteria</taxon>
        <taxon>Pseudomonadati</taxon>
        <taxon>Myxococcota</taxon>
        <taxon>Myxococcia</taxon>
        <taxon>Myxococcales</taxon>
        <taxon>Cystobacterineae</taxon>
        <taxon>Archangiaceae</taxon>
        <taxon>Archangium</taxon>
    </lineage>
</organism>
<dbReference type="EMBL" id="QUMU01000007">
    <property type="protein sequence ID" value="REG29935.1"/>
    <property type="molecule type" value="Genomic_DNA"/>
</dbReference>
<evidence type="ECO:0000256" key="2">
    <source>
        <dbReference type="ARBA" id="ARBA00022679"/>
    </source>
</evidence>
<dbReference type="GO" id="GO:0032259">
    <property type="term" value="P:methylation"/>
    <property type="evidence" value="ECO:0007669"/>
    <property type="project" value="UniProtKB-KW"/>
</dbReference>
<evidence type="ECO:0000313" key="6">
    <source>
        <dbReference type="EMBL" id="REG29935.1"/>
    </source>
</evidence>
<reference evidence="6 8" key="2">
    <citation type="submission" date="2018-08" db="EMBL/GenBank/DDBJ databases">
        <title>Genomic Encyclopedia of Archaeal and Bacterial Type Strains, Phase II (KMG-II): from individual species to whole genera.</title>
        <authorList>
            <person name="Goeker M."/>
        </authorList>
    </citation>
    <scope>NUCLEOTIDE SEQUENCE [LARGE SCALE GENOMIC DNA]</scope>
    <source>
        <strain evidence="6 8">DSM 2261</strain>
    </source>
</reference>
<keyword evidence="6" id="KW-0830">Ubiquinone</keyword>